<dbReference type="Proteomes" id="UP001165283">
    <property type="component" value="Unassembled WGS sequence"/>
</dbReference>
<dbReference type="InterPro" id="IPR006311">
    <property type="entry name" value="TAT_signal"/>
</dbReference>
<feature type="signal peptide" evidence="1">
    <location>
        <begin position="1"/>
        <end position="24"/>
    </location>
</feature>
<evidence type="ECO:0008006" key="4">
    <source>
        <dbReference type="Google" id="ProtNLM"/>
    </source>
</evidence>
<feature type="chain" id="PRO_5045995588" description="Lipoprotein with Yx(FWY)xxD motif" evidence="1">
    <location>
        <begin position="25"/>
        <end position="173"/>
    </location>
</feature>
<evidence type="ECO:0000256" key="1">
    <source>
        <dbReference type="SAM" id="SignalP"/>
    </source>
</evidence>
<sequence>MSVSRLARLTAAATAVLALGACSAGDAAPAAPAAPAGASAAAQAPGAPAAGERPALTAQEVADLGTVLVDQEGYTLYRFDEDSAEPPTTTCVGDCAEKWPPFVVDRNGKLGVDGVEDSAIGLLERPDGSTQLTVNGWAVYRFSGDTAPGATEGQGVGGAWYAITPDGRKATPV</sequence>
<dbReference type="EMBL" id="JAGSOV010000041">
    <property type="protein sequence ID" value="MCO1657463.1"/>
    <property type="molecule type" value="Genomic_DNA"/>
</dbReference>
<dbReference type="PANTHER" id="PTHR39335">
    <property type="entry name" value="BLL4220 PROTEIN"/>
    <property type="match status" value="1"/>
</dbReference>
<reference evidence="2" key="1">
    <citation type="submission" date="2021-04" db="EMBL/GenBank/DDBJ databases">
        <title>Pseudonocardia sp. nov., isolated from sandy soil of mangrove forest.</title>
        <authorList>
            <person name="Zan Z."/>
            <person name="Huang R."/>
            <person name="Liu W."/>
        </authorList>
    </citation>
    <scope>NUCLEOTIDE SEQUENCE</scope>
    <source>
        <strain evidence="2">S2-4</strain>
    </source>
</reference>
<organism evidence="2 3">
    <name type="scientific">Pseudonocardia humida</name>
    <dbReference type="NCBI Taxonomy" id="2800819"/>
    <lineage>
        <taxon>Bacteria</taxon>
        <taxon>Bacillati</taxon>
        <taxon>Actinomycetota</taxon>
        <taxon>Actinomycetes</taxon>
        <taxon>Pseudonocardiales</taxon>
        <taxon>Pseudonocardiaceae</taxon>
        <taxon>Pseudonocardia</taxon>
    </lineage>
</organism>
<proteinExistence type="predicted"/>
<evidence type="ECO:0000313" key="2">
    <source>
        <dbReference type="EMBL" id="MCO1657463.1"/>
    </source>
</evidence>
<dbReference type="PROSITE" id="PS51318">
    <property type="entry name" value="TAT"/>
    <property type="match status" value="1"/>
</dbReference>
<dbReference type="RefSeq" id="WP_252441109.1">
    <property type="nucleotide sequence ID" value="NZ_JAGSOV010000041.1"/>
</dbReference>
<keyword evidence="3" id="KW-1185">Reference proteome</keyword>
<dbReference type="Pfam" id="PF03640">
    <property type="entry name" value="Lipoprotein_15"/>
    <property type="match status" value="2"/>
</dbReference>
<dbReference type="PROSITE" id="PS51257">
    <property type="entry name" value="PROKAR_LIPOPROTEIN"/>
    <property type="match status" value="1"/>
</dbReference>
<keyword evidence="1" id="KW-0732">Signal</keyword>
<protein>
    <recommendedName>
        <fullName evidence="4">Lipoprotein with Yx(FWY)xxD motif</fullName>
    </recommendedName>
</protein>
<name>A0ABT1A381_9PSEU</name>
<comment type="caution">
    <text evidence="2">The sequence shown here is derived from an EMBL/GenBank/DDBJ whole genome shotgun (WGS) entry which is preliminary data.</text>
</comment>
<gene>
    <name evidence="2" type="ORF">KDL28_20610</name>
</gene>
<dbReference type="PANTHER" id="PTHR39335:SF1">
    <property type="entry name" value="BLL4220 PROTEIN"/>
    <property type="match status" value="1"/>
</dbReference>
<dbReference type="InterPro" id="IPR005297">
    <property type="entry name" value="Lipoprotein_repeat"/>
</dbReference>
<evidence type="ECO:0000313" key="3">
    <source>
        <dbReference type="Proteomes" id="UP001165283"/>
    </source>
</evidence>
<accession>A0ABT1A381</accession>